<dbReference type="RefSeq" id="WP_147711973.1">
    <property type="nucleotide sequence ID" value="NZ_VKAD01000001.1"/>
</dbReference>
<evidence type="ECO:0000313" key="3">
    <source>
        <dbReference type="Proteomes" id="UP000321764"/>
    </source>
</evidence>
<organism evidence="2 3">
    <name type="scientific">Reinekea thalattae</name>
    <dbReference type="NCBI Taxonomy" id="2593301"/>
    <lineage>
        <taxon>Bacteria</taxon>
        <taxon>Pseudomonadati</taxon>
        <taxon>Pseudomonadota</taxon>
        <taxon>Gammaproteobacteria</taxon>
        <taxon>Oceanospirillales</taxon>
        <taxon>Saccharospirillaceae</taxon>
        <taxon>Reinekea</taxon>
    </lineage>
</organism>
<keyword evidence="3" id="KW-1185">Reference proteome</keyword>
<keyword evidence="1" id="KW-0812">Transmembrane</keyword>
<protein>
    <submittedName>
        <fullName evidence="2">Uncharacterized protein</fullName>
    </submittedName>
</protein>
<accession>A0A5C8Z845</accession>
<evidence type="ECO:0000256" key="1">
    <source>
        <dbReference type="SAM" id="Phobius"/>
    </source>
</evidence>
<feature type="transmembrane region" description="Helical" evidence="1">
    <location>
        <begin position="38"/>
        <end position="55"/>
    </location>
</feature>
<reference evidence="2 3" key="1">
    <citation type="submission" date="2019-07" db="EMBL/GenBank/DDBJ databases">
        <title>Reinekea sp. strain SSH23 genome sequencing and assembly.</title>
        <authorList>
            <person name="Kim I."/>
        </authorList>
    </citation>
    <scope>NUCLEOTIDE SEQUENCE [LARGE SCALE GENOMIC DNA]</scope>
    <source>
        <strain evidence="2 3">SSH23</strain>
    </source>
</reference>
<dbReference type="Pfam" id="PF07254">
    <property type="entry name" value="Cpta_toxin"/>
    <property type="match status" value="1"/>
</dbReference>
<dbReference type="InterPro" id="IPR009883">
    <property type="entry name" value="YgfX"/>
</dbReference>
<keyword evidence="1" id="KW-1133">Transmembrane helix</keyword>
<gene>
    <name evidence="2" type="ORF">FME95_00375</name>
</gene>
<evidence type="ECO:0000313" key="2">
    <source>
        <dbReference type="EMBL" id="TXR53070.1"/>
    </source>
</evidence>
<sequence>MPVRVELSVTPSRWRWWLLALISLLVATVLVFVFQQRWFVVIAPLVGWLGAWHMLAHVDVRRLLFEAETLVVWDVDNQRHSYEWQGEGRRSSFFVYFQLLSQQEANERLDLIIWRDSVSDSSWRALNMAYLVASHSLRQSADDASSQPFDSRD</sequence>
<feature type="transmembrane region" description="Helical" evidence="1">
    <location>
        <begin position="14"/>
        <end position="33"/>
    </location>
</feature>
<dbReference type="Proteomes" id="UP000321764">
    <property type="component" value="Unassembled WGS sequence"/>
</dbReference>
<dbReference type="EMBL" id="VKAD01000001">
    <property type="protein sequence ID" value="TXR53070.1"/>
    <property type="molecule type" value="Genomic_DNA"/>
</dbReference>
<name>A0A5C8Z845_9GAMM</name>
<keyword evidence="1" id="KW-0472">Membrane</keyword>
<proteinExistence type="predicted"/>
<dbReference type="OrthoDB" id="6196503at2"/>
<dbReference type="AlphaFoldDB" id="A0A5C8Z845"/>
<comment type="caution">
    <text evidence="2">The sequence shown here is derived from an EMBL/GenBank/DDBJ whole genome shotgun (WGS) entry which is preliminary data.</text>
</comment>